<evidence type="ECO:0000256" key="6">
    <source>
        <dbReference type="ARBA" id="ARBA00022801"/>
    </source>
</evidence>
<evidence type="ECO:0000256" key="4">
    <source>
        <dbReference type="ARBA" id="ARBA00022692"/>
    </source>
</evidence>
<keyword evidence="10" id="KW-0472">Membrane</keyword>
<keyword evidence="3" id="KW-0645">Protease</keyword>
<dbReference type="AlphaFoldDB" id="A0A369Q2Y7"/>
<evidence type="ECO:0000256" key="3">
    <source>
        <dbReference type="ARBA" id="ARBA00022670"/>
    </source>
</evidence>
<dbReference type="GO" id="GO:0006508">
    <property type="term" value="P:proteolysis"/>
    <property type="evidence" value="ECO:0007669"/>
    <property type="project" value="UniProtKB-KW"/>
</dbReference>
<dbReference type="Proteomes" id="UP000253961">
    <property type="component" value="Unassembled WGS sequence"/>
</dbReference>
<dbReference type="Pfam" id="PF01435">
    <property type="entry name" value="Peptidase_M48"/>
    <property type="match status" value="1"/>
</dbReference>
<keyword evidence="5" id="KW-0479">Metal-binding</keyword>
<keyword evidence="8" id="KW-1133">Transmembrane helix</keyword>
<evidence type="ECO:0000256" key="8">
    <source>
        <dbReference type="ARBA" id="ARBA00022989"/>
    </source>
</evidence>
<evidence type="ECO:0000256" key="9">
    <source>
        <dbReference type="ARBA" id="ARBA00023049"/>
    </source>
</evidence>
<dbReference type="InterPro" id="IPR001915">
    <property type="entry name" value="Peptidase_M48"/>
</dbReference>
<keyword evidence="6" id="KW-0378">Hydrolase</keyword>
<keyword evidence="4" id="KW-0812">Transmembrane</keyword>
<dbReference type="CDD" id="cd07328">
    <property type="entry name" value="M48_Ste24p_like"/>
    <property type="match status" value="1"/>
</dbReference>
<evidence type="ECO:0000259" key="11">
    <source>
        <dbReference type="Pfam" id="PF01435"/>
    </source>
</evidence>
<dbReference type="EMBL" id="QPKV01000003">
    <property type="protein sequence ID" value="RDC57386.1"/>
    <property type="molecule type" value="Genomic_DNA"/>
</dbReference>
<organism evidence="12 13">
    <name type="scientific">Pedobacter chinensis</name>
    <dbReference type="NCBI Taxonomy" id="2282421"/>
    <lineage>
        <taxon>Bacteria</taxon>
        <taxon>Pseudomonadati</taxon>
        <taxon>Bacteroidota</taxon>
        <taxon>Sphingobacteriia</taxon>
        <taxon>Sphingobacteriales</taxon>
        <taxon>Sphingobacteriaceae</taxon>
        <taxon>Pedobacter</taxon>
    </lineage>
</organism>
<evidence type="ECO:0000256" key="5">
    <source>
        <dbReference type="ARBA" id="ARBA00022723"/>
    </source>
</evidence>
<proteinExistence type="predicted"/>
<evidence type="ECO:0000256" key="10">
    <source>
        <dbReference type="ARBA" id="ARBA00023136"/>
    </source>
</evidence>
<keyword evidence="9" id="KW-0482">Metalloprotease</keyword>
<gene>
    <name evidence="12" type="ORF">DU508_09515</name>
</gene>
<keyword evidence="2" id="KW-1003">Cell membrane</keyword>
<dbReference type="OrthoDB" id="9789270at2"/>
<protein>
    <recommendedName>
        <fullName evidence="11">Peptidase M48 domain-containing protein</fullName>
    </recommendedName>
</protein>
<keyword evidence="7" id="KW-0862">Zinc</keyword>
<reference evidence="12 13" key="1">
    <citation type="submission" date="2018-07" db="EMBL/GenBank/DDBJ databases">
        <title>Pedobacter sp. nov., isolated from soil.</title>
        <authorList>
            <person name="Zhou L.Y."/>
            <person name="Du Z.J."/>
        </authorList>
    </citation>
    <scope>NUCLEOTIDE SEQUENCE [LARGE SCALE GENOMIC DNA]</scope>
    <source>
        <strain evidence="12 13">JDX94</strain>
    </source>
</reference>
<dbReference type="PANTHER" id="PTHR43221:SF2">
    <property type="entry name" value="PROTEASE HTPX HOMOLOG"/>
    <property type="match status" value="1"/>
</dbReference>
<evidence type="ECO:0000256" key="1">
    <source>
        <dbReference type="ARBA" id="ARBA00001947"/>
    </source>
</evidence>
<keyword evidence="13" id="KW-1185">Reference proteome</keyword>
<dbReference type="GO" id="GO:0004222">
    <property type="term" value="F:metalloendopeptidase activity"/>
    <property type="evidence" value="ECO:0007669"/>
    <property type="project" value="InterPro"/>
</dbReference>
<sequence length="584" mass="67920">MIDEIVETVQTDFPKKVYFSVEVNAAVFYDSNFWSMFFPIRKNLQIGVGLINTTTTDELRAILAHEFGHFSQKSMKVGSYVYNVNRIIHDILYDNEGYDKVTRNIAGSSSYFGIFVLASDKIIGLMQHVLVGVYNILNANYSKLSHEMEFHADAVAAQTVGSKPLIDSLLRMQLANQALDTVLSYYDRKIEACIKTTNVFPQQLLAMNFLAKLNKLPYQDEFPQVDLRYYNRFNKSKLSFSHEYSSHPETETRIAKLEELNIPLRNHQVGVAMDLLTRKDEIAAQLTHTMFSRVNYAQNPVDQDEADFEVDFISQVKQNSYPELFNDYFDYRNPFFNYTELDFEKPVSNPEMETDQLFSDDHLSLIYELNALEADWTTIDRIDSGLINSKTFNYNGQKYSKGDCRAMIEYLNTEIQTKKQQLDDLDIKIFEYFHFLAKEQNADHEFEKIALWYKQIADKFAAQQIIYADLVNSTSFMHTTTPFEMIKKKMITVKKEEKKFKECIVSILNDKDFEEVISAEVKARFEEYLKFEYKYFGADLYFDEELKVLFTAMADFADLISETHFGAKKKLLEFEAGLVIPVLN</sequence>
<evidence type="ECO:0000256" key="2">
    <source>
        <dbReference type="ARBA" id="ARBA00022475"/>
    </source>
</evidence>
<evidence type="ECO:0000313" key="12">
    <source>
        <dbReference type="EMBL" id="RDC57386.1"/>
    </source>
</evidence>
<evidence type="ECO:0000256" key="7">
    <source>
        <dbReference type="ARBA" id="ARBA00022833"/>
    </source>
</evidence>
<dbReference type="Gene3D" id="3.30.2010.10">
    <property type="entry name" value="Metalloproteases ('zincins'), catalytic domain"/>
    <property type="match status" value="1"/>
</dbReference>
<name>A0A369Q2Y7_9SPHI</name>
<comment type="caution">
    <text evidence="12">The sequence shown here is derived from an EMBL/GenBank/DDBJ whole genome shotgun (WGS) entry which is preliminary data.</text>
</comment>
<evidence type="ECO:0000313" key="13">
    <source>
        <dbReference type="Proteomes" id="UP000253961"/>
    </source>
</evidence>
<feature type="domain" description="Peptidase M48" evidence="11">
    <location>
        <begin position="46"/>
        <end position="260"/>
    </location>
</feature>
<accession>A0A369Q2Y7</accession>
<dbReference type="PANTHER" id="PTHR43221">
    <property type="entry name" value="PROTEASE HTPX"/>
    <property type="match status" value="1"/>
</dbReference>
<dbReference type="InterPro" id="IPR050083">
    <property type="entry name" value="HtpX_protease"/>
</dbReference>
<comment type="cofactor">
    <cofactor evidence="1">
        <name>Zn(2+)</name>
        <dbReference type="ChEBI" id="CHEBI:29105"/>
    </cofactor>
</comment>
<dbReference type="GO" id="GO:0046872">
    <property type="term" value="F:metal ion binding"/>
    <property type="evidence" value="ECO:0007669"/>
    <property type="project" value="UniProtKB-KW"/>
</dbReference>